<dbReference type="EMBL" id="FNCG01000003">
    <property type="protein sequence ID" value="SDG30282.1"/>
    <property type="molecule type" value="Genomic_DNA"/>
</dbReference>
<dbReference type="CDD" id="cd00293">
    <property type="entry name" value="USP-like"/>
    <property type="match status" value="1"/>
</dbReference>
<dbReference type="STRING" id="551996.SAMN05192573_10331"/>
<evidence type="ECO:0000256" key="1">
    <source>
        <dbReference type="ARBA" id="ARBA00008791"/>
    </source>
</evidence>
<dbReference type="PANTHER" id="PTHR46268">
    <property type="entry name" value="STRESS RESPONSE PROTEIN NHAX"/>
    <property type="match status" value="1"/>
</dbReference>
<accession>A0A1G7T5B5</accession>
<dbReference type="Pfam" id="PF00582">
    <property type="entry name" value="Usp"/>
    <property type="match status" value="1"/>
</dbReference>
<dbReference type="RefSeq" id="WP_091163636.1">
    <property type="nucleotide sequence ID" value="NZ_FNCG01000003.1"/>
</dbReference>
<evidence type="ECO:0000259" key="2">
    <source>
        <dbReference type="Pfam" id="PF00582"/>
    </source>
</evidence>
<comment type="similarity">
    <text evidence="1">Belongs to the universal stress protein A family.</text>
</comment>
<sequence length="271" mass="29730">MKTIIAATDYSPAAENAVTYAAALAKHFNYRLLLFNAFSLSLHESNTLLPASIVSDLEAKNQDRLAQQAAITALIHDITVSYETSYTPVTDELQNLVKKHNASLVVLGMAPESQDQWVLGNTTTTAIKNLAFPVLVVPIGARFKGLRKIMLACDVANDQPVQLLSMIRNEVIAFESPVEIFYVNKEAAEIKPVQGTVPHNFQAAGIDCVYRETNSNKIVAELKKELITCGAELLIMIPKKHGFWSSLLHRSKTRQMATGLNIPLLAVPMSS</sequence>
<proteinExistence type="inferred from homology"/>
<dbReference type="AlphaFoldDB" id="A0A1G7T5B5"/>
<reference evidence="4" key="1">
    <citation type="submission" date="2016-10" db="EMBL/GenBank/DDBJ databases">
        <authorList>
            <person name="Varghese N."/>
            <person name="Submissions S."/>
        </authorList>
    </citation>
    <scope>NUCLEOTIDE SEQUENCE [LARGE SCALE GENOMIC DNA]</scope>
    <source>
        <strain evidence="4">Gh-67</strain>
    </source>
</reference>
<dbReference type="PANTHER" id="PTHR46268:SF6">
    <property type="entry name" value="UNIVERSAL STRESS PROTEIN UP12"/>
    <property type="match status" value="1"/>
</dbReference>
<organism evidence="3 4">
    <name type="scientific">Mucilaginibacter gossypii</name>
    <dbReference type="NCBI Taxonomy" id="551996"/>
    <lineage>
        <taxon>Bacteria</taxon>
        <taxon>Pseudomonadati</taxon>
        <taxon>Bacteroidota</taxon>
        <taxon>Sphingobacteriia</taxon>
        <taxon>Sphingobacteriales</taxon>
        <taxon>Sphingobacteriaceae</taxon>
        <taxon>Mucilaginibacter</taxon>
    </lineage>
</organism>
<dbReference type="InterPro" id="IPR006015">
    <property type="entry name" value="Universal_stress_UspA"/>
</dbReference>
<gene>
    <name evidence="3" type="ORF">SAMN05192573_10331</name>
</gene>
<dbReference type="Proteomes" id="UP000199705">
    <property type="component" value="Unassembled WGS sequence"/>
</dbReference>
<dbReference type="InterPro" id="IPR006016">
    <property type="entry name" value="UspA"/>
</dbReference>
<dbReference type="SUPFAM" id="SSF52402">
    <property type="entry name" value="Adenine nucleotide alpha hydrolases-like"/>
    <property type="match status" value="2"/>
</dbReference>
<name>A0A1G7T5B5_9SPHI</name>
<evidence type="ECO:0000313" key="4">
    <source>
        <dbReference type="Proteomes" id="UP000199705"/>
    </source>
</evidence>
<evidence type="ECO:0000313" key="3">
    <source>
        <dbReference type="EMBL" id="SDG30282.1"/>
    </source>
</evidence>
<dbReference type="Gene3D" id="3.40.50.12370">
    <property type="match status" value="1"/>
</dbReference>
<keyword evidence="4" id="KW-1185">Reference proteome</keyword>
<protein>
    <submittedName>
        <fullName evidence="3">Nucleotide-binding universal stress protein, UspA family</fullName>
    </submittedName>
</protein>
<feature type="domain" description="UspA" evidence="2">
    <location>
        <begin position="1"/>
        <end position="138"/>
    </location>
</feature>
<dbReference type="PRINTS" id="PR01438">
    <property type="entry name" value="UNVRSLSTRESS"/>
</dbReference>